<sequence>MRNCKVESSTDSESDNNNEGFGNNVLALTFPVDVKTIDFQKLQFLDPYDGDSEDTIQSNSSECDLKCVIDDAQEPCTVRDDSMGMDCGMICGSDPQCEGSNLLSHSDPLEKIKIPWQNVDVSEKSGMVKATCSSDLSMDSGMVTEDTGVVSGCFFLVGLDSRVETSTSPVFPTSLTSEENSDFSMFEASLIKRKVALRNEGEKMRRKKPRVSEFME</sequence>
<proteinExistence type="predicted"/>
<organism evidence="1 2">
    <name type="scientific">Engystomops pustulosus</name>
    <name type="common">Tungara frog</name>
    <name type="synonym">Physalaemus pustulosus</name>
    <dbReference type="NCBI Taxonomy" id="76066"/>
    <lineage>
        <taxon>Eukaryota</taxon>
        <taxon>Metazoa</taxon>
        <taxon>Chordata</taxon>
        <taxon>Craniata</taxon>
        <taxon>Vertebrata</taxon>
        <taxon>Euteleostomi</taxon>
        <taxon>Amphibia</taxon>
        <taxon>Batrachia</taxon>
        <taxon>Anura</taxon>
        <taxon>Neobatrachia</taxon>
        <taxon>Hyloidea</taxon>
        <taxon>Leptodactylidae</taxon>
        <taxon>Leiuperinae</taxon>
        <taxon>Engystomops</taxon>
    </lineage>
</organism>
<evidence type="ECO:0000313" key="1">
    <source>
        <dbReference type="EMBL" id="KAG8561689.1"/>
    </source>
</evidence>
<name>A0AAV7ANT5_ENGPU</name>
<reference evidence="1" key="1">
    <citation type="thesis" date="2020" institute="ProQuest LLC" country="789 East Eisenhower Parkway, Ann Arbor, MI, USA">
        <title>Comparative Genomics and Chromosome Evolution.</title>
        <authorList>
            <person name="Mudd A.B."/>
        </authorList>
    </citation>
    <scope>NUCLEOTIDE SEQUENCE</scope>
    <source>
        <strain evidence="1">237g6f4</strain>
        <tissue evidence="1">Blood</tissue>
    </source>
</reference>
<accession>A0AAV7ANT5</accession>
<comment type="caution">
    <text evidence="1">The sequence shown here is derived from an EMBL/GenBank/DDBJ whole genome shotgun (WGS) entry which is preliminary data.</text>
</comment>
<evidence type="ECO:0000313" key="2">
    <source>
        <dbReference type="Proteomes" id="UP000824782"/>
    </source>
</evidence>
<keyword evidence="2" id="KW-1185">Reference proteome</keyword>
<protein>
    <submittedName>
        <fullName evidence="1">Uncharacterized protein</fullName>
    </submittedName>
</protein>
<dbReference type="EMBL" id="WNYA01000007">
    <property type="protein sequence ID" value="KAG8561689.1"/>
    <property type="molecule type" value="Genomic_DNA"/>
</dbReference>
<dbReference type="Proteomes" id="UP000824782">
    <property type="component" value="Unassembled WGS sequence"/>
</dbReference>
<gene>
    <name evidence="1" type="ORF">GDO81_015441</name>
</gene>
<dbReference type="AlphaFoldDB" id="A0AAV7ANT5"/>